<dbReference type="PANTHER" id="PTHR38686">
    <property type="entry name" value="APOLIPOPROTEIN N-ACYLTRANSFERASE"/>
    <property type="match status" value="1"/>
</dbReference>
<dbReference type="Pfam" id="PF00795">
    <property type="entry name" value="CN_hydrolase"/>
    <property type="match status" value="1"/>
</dbReference>
<protein>
    <recommendedName>
        <fullName evidence="9">Apolipoprotein N-acyltransferase</fullName>
        <shortName evidence="9">ALP N-acyltransferase</shortName>
        <ecNumber evidence="9">2.3.1.269</ecNumber>
    </recommendedName>
</protein>
<dbReference type="NCBIfam" id="TIGR00546">
    <property type="entry name" value="lnt"/>
    <property type="match status" value="1"/>
</dbReference>
<dbReference type="SUPFAM" id="SSF56317">
    <property type="entry name" value="Carbon-nitrogen hydrolase"/>
    <property type="match status" value="1"/>
</dbReference>
<dbReference type="InterPro" id="IPR003010">
    <property type="entry name" value="C-N_Hydrolase"/>
</dbReference>
<feature type="transmembrane region" description="Helical" evidence="9">
    <location>
        <begin position="119"/>
        <end position="136"/>
    </location>
</feature>
<dbReference type="EC" id="2.3.1.269" evidence="9"/>
<keyword evidence="3 9" id="KW-1003">Cell membrane</keyword>
<keyword evidence="13" id="KW-1185">Reference proteome</keyword>
<keyword evidence="7 9" id="KW-0472">Membrane</keyword>
<dbReference type="STRING" id="406100.SAMN04488052_10760"/>
<evidence type="ECO:0000256" key="8">
    <source>
        <dbReference type="ARBA" id="ARBA00023315"/>
    </source>
</evidence>
<dbReference type="EMBL" id="FOEG01000007">
    <property type="protein sequence ID" value="SEP03843.1"/>
    <property type="molecule type" value="Genomic_DNA"/>
</dbReference>
<keyword evidence="4 9" id="KW-0808">Transferase</keyword>
<evidence type="ECO:0000256" key="7">
    <source>
        <dbReference type="ARBA" id="ARBA00023136"/>
    </source>
</evidence>
<name>A0A1H8ULJ5_9GAMM</name>
<evidence type="ECO:0000259" key="11">
    <source>
        <dbReference type="PROSITE" id="PS50263"/>
    </source>
</evidence>
<evidence type="ECO:0000313" key="13">
    <source>
        <dbReference type="Proteomes" id="UP000199657"/>
    </source>
</evidence>
<dbReference type="Pfam" id="PF20154">
    <property type="entry name" value="LNT_N"/>
    <property type="match status" value="1"/>
</dbReference>
<dbReference type="InterPro" id="IPR004563">
    <property type="entry name" value="Apolipo_AcylTrfase"/>
</dbReference>
<comment type="similarity">
    <text evidence="2 9">Belongs to the CN hydrolase family. Apolipoprotein N-acyltransferase subfamily.</text>
</comment>
<dbReference type="Gene3D" id="3.60.110.10">
    <property type="entry name" value="Carbon-nitrogen hydrolase"/>
    <property type="match status" value="1"/>
</dbReference>
<comment type="subcellular location">
    <subcellularLocation>
        <location evidence="1 9">Cell membrane</location>
        <topology evidence="1 9">Multi-pass membrane protein</topology>
    </subcellularLocation>
</comment>
<dbReference type="CDD" id="cd07571">
    <property type="entry name" value="ALP_N-acyl_transferase"/>
    <property type="match status" value="1"/>
</dbReference>
<dbReference type="GO" id="GO:0042158">
    <property type="term" value="P:lipoprotein biosynthetic process"/>
    <property type="evidence" value="ECO:0007669"/>
    <property type="project" value="UniProtKB-UniRule"/>
</dbReference>
<comment type="pathway">
    <text evidence="9">Protein modification; lipoprotein biosynthesis (N-acyl transfer).</text>
</comment>
<dbReference type="AlphaFoldDB" id="A0A1H8ULJ5"/>
<dbReference type="PROSITE" id="PS50263">
    <property type="entry name" value="CN_HYDROLASE"/>
    <property type="match status" value="1"/>
</dbReference>
<feature type="transmembrane region" description="Helical" evidence="9">
    <location>
        <begin position="80"/>
        <end position="99"/>
    </location>
</feature>
<dbReference type="HAMAP" id="MF_01148">
    <property type="entry name" value="Lnt"/>
    <property type="match status" value="1"/>
</dbReference>
<feature type="transmembrane region" description="Helical" evidence="9">
    <location>
        <begin position="148"/>
        <end position="166"/>
    </location>
</feature>
<evidence type="ECO:0000256" key="4">
    <source>
        <dbReference type="ARBA" id="ARBA00022679"/>
    </source>
</evidence>
<dbReference type="InterPro" id="IPR036526">
    <property type="entry name" value="C-N_Hydrolase_sf"/>
</dbReference>
<feature type="region of interest" description="Disordered" evidence="10">
    <location>
        <begin position="544"/>
        <end position="565"/>
    </location>
</feature>
<keyword evidence="5 9" id="KW-0812">Transmembrane</keyword>
<comment type="function">
    <text evidence="9">Catalyzes the phospholipid dependent N-acylation of the N-terminal cysteine of apolipoprotein, the last step in lipoprotein maturation.</text>
</comment>
<evidence type="ECO:0000256" key="9">
    <source>
        <dbReference type="HAMAP-Rule" id="MF_01148"/>
    </source>
</evidence>
<feature type="transmembrane region" description="Helical" evidence="9">
    <location>
        <begin position="522"/>
        <end position="540"/>
    </location>
</feature>
<feature type="transmembrane region" description="Helical" evidence="9">
    <location>
        <begin position="216"/>
        <end position="237"/>
    </location>
</feature>
<comment type="catalytic activity">
    <reaction evidence="9">
        <text>N-terminal S-1,2-diacyl-sn-glyceryl-L-cysteinyl-[lipoprotein] + a glycerophospholipid = N-acyl-S-1,2-diacyl-sn-glyceryl-L-cysteinyl-[lipoprotein] + a 2-acyl-sn-glycero-3-phospholipid + H(+)</text>
        <dbReference type="Rhea" id="RHEA:48228"/>
        <dbReference type="Rhea" id="RHEA-COMP:14681"/>
        <dbReference type="Rhea" id="RHEA-COMP:14684"/>
        <dbReference type="ChEBI" id="CHEBI:15378"/>
        <dbReference type="ChEBI" id="CHEBI:136912"/>
        <dbReference type="ChEBI" id="CHEBI:140656"/>
        <dbReference type="ChEBI" id="CHEBI:140657"/>
        <dbReference type="ChEBI" id="CHEBI:140660"/>
        <dbReference type="EC" id="2.3.1.269"/>
    </reaction>
</comment>
<gene>
    <name evidence="9" type="primary">lnt</name>
    <name evidence="12" type="ORF">SAMN04488052_10760</name>
</gene>
<evidence type="ECO:0000256" key="1">
    <source>
        <dbReference type="ARBA" id="ARBA00004651"/>
    </source>
</evidence>
<dbReference type="Proteomes" id="UP000199657">
    <property type="component" value="Unassembled WGS sequence"/>
</dbReference>
<evidence type="ECO:0000256" key="2">
    <source>
        <dbReference type="ARBA" id="ARBA00010065"/>
    </source>
</evidence>
<dbReference type="UniPathway" id="UPA00666"/>
<feature type="transmembrane region" description="Helical" evidence="9">
    <location>
        <begin position="186"/>
        <end position="204"/>
    </location>
</feature>
<keyword evidence="6 9" id="KW-1133">Transmembrane helix</keyword>
<evidence type="ECO:0000256" key="10">
    <source>
        <dbReference type="SAM" id="MobiDB-lite"/>
    </source>
</evidence>
<evidence type="ECO:0000256" key="5">
    <source>
        <dbReference type="ARBA" id="ARBA00022692"/>
    </source>
</evidence>
<feature type="transmembrane region" description="Helical" evidence="9">
    <location>
        <begin position="38"/>
        <end position="68"/>
    </location>
</feature>
<keyword evidence="12" id="KW-0449">Lipoprotein</keyword>
<feature type="region of interest" description="Disordered" evidence="10">
    <location>
        <begin position="1"/>
        <end position="26"/>
    </location>
</feature>
<dbReference type="PANTHER" id="PTHR38686:SF1">
    <property type="entry name" value="APOLIPOPROTEIN N-ACYLTRANSFERASE"/>
    <property type="match status" value="1"/>
</dbReference>
<evidence type="ECO:0000256" key="3">
    <source>
        <dbReference type="ARBA" id="ARBA00022475"/>
    </source>
</evidence>
<dbReference type="InterPro" id="IPR045378">
    <property type="entry name" value="LNT_N"/>
</dbReference>
<sequence>MAGARNDPGHRLCPPEQTMAASSEQPTRAGLANRTLPIALAALAGLLLSLPFLLPQAFVAGWVALVPLLMALENRSLKGAWLLGLVAGLTAWASGTYWMADFFSLFKGYSAPWHTAAAAVYWLYAAQAFALAALALQWLRRVTGLSDLLLVPIVFVGVLNLFPVLFPLRPGEGQSLFLPAIQGVDLGGVRTLDLLMALAATLIHEQLRVAGHRSRLSLRLAAAGLLVAWFGYGIAALHDWRETTATLPPLTVGVVQPNDPPTRGIPPLPSGYSRLAPPELEATRDLAGAGAELVVWPEARYKGYHRNPGVRHRYHQAARELGITLAFQDAETADQGGGTHHYNTASVLGPDGAPAGHYRKMGRVPFGEYLPWADTLPWLAPAAEAYFGDFMETLTAGDRPDAIEVAGRRVIPRICYETVFPELVARGVDGAGGVLVVHSMNNWFGETAQPSMHLRTSILRAVENRVPMVHAINNGPSALVGPDGGIIKATTPFATDTLLADLPDPQDTGATLFNRYPRAVPMALNTGLGVLVAYAAACAWRRRAGQRDRGRTKTSMRDGVTGGPN</sequence>
<accession>A0A1H8ULJ5</accession>
<evidence type="ECO:0000313" key="12">
    <source>
        <dbReference type="EMBL" id="SEP03843.1"/>
    </source>
</evidence>
<proteinExistence type="inferred from homology"/>
<organism evidence="12 13">
    <name type="scientific">Aquisalimonas asiatica</name>
    <dbReference type="NCBI Taxonomy" id="406100"/>
    <lineage>
        <taxon>Bacteria</taxon>
        <taxon>Pseudomonadati</taxon>
        <taxon>Pseudomonadota</taxon>
        <taxon>Gammaproteobacteria</taxon>
        <taxon>Chromatiales</taxon>
        <taxon>Ectothiorhodospiraceae</taxon>
        <taxon>Aquisalimonas</taxon>
    </lineage>
</organism>
<dbReference type="GO" id="GO:0016410">
    <property type="term" value="F:N-acyltransferase activity"/>
    <property type="evidence" value="ECO:0007669"/>
    <property type="project" value="UniProtKB-UniRule"/>
</dbReference>
<keyword evidence="8 9" id="KW-0012">Acyltransferase</keyword>
<evidence type="ECO:0000256" key="6">
    <source>
        <dbReference type="ARBA" id="ARBA00022989"/>
    </source>
</evidence>
<feature type="domain" description="CN hydrolase" evidence="11">
    <location>
        <begin position="250"/>
        <end position="504"/>
    </location>
</feature>
<reference evidence="12 13" key="1">
    <citation type="submission" date="2016-10" db="EMBL/GenBank/DDBJ databases">
        <authorList>
            <person name="de Groot N.N."/>
        </authorList>
    </citation>
    <scope>NUCLEOTIDE SEQUENCE [LARGE SCALE GENOMIC DNA]</scope>
    <source>
        <strain evidence="12 13">CGMCC 1.6291</strain>
    </source>
</reference>
<dbReference type="GO" id="GO:0005886">
    <property type="term" value="C:plasma membrane"/>
    <property type="evidence" value="ECO:0007669"/>
    <property type="project" value="UniProtKB-SubCell"/>
</dbReference>